<evidence type="ECO:0000256" key="10">
    <source>
        <dbReference type="ARBA" id="ARBA00023136"/>
    </source>
</evidence>
<dbReference type="InterPro" id="IPR018303">
    <property type="entry name" value="ATPase_P-typ_P_site"/>
</dbReference>
<evidence type="ECO:0000256" key="5">
    <source>
        <dbReference type="ARBA" id="ARBA00022741"/>
    </source>
</evidence>
<name>A0A3B1CKA5_9ZZZZ</name>
<dbReference type="SUPFAM" id="SSF81665">
    <property type="entry name" value="Calcium ATPase, transmembrane domain M"/>
    <property type="match status" value="1"/>
</dbReference>
<dbReference type="InterPro" id="IPR023298">
    <property type="entry name" value="ATPase_P-typ_TM_dom_sf"/>
</dbReference>
<keyword evidence="3" id="KW-0597">Phosphoprotein</keyword>
<dbReference type="SUPFAM" id="SSF56784">
    <property type="entry name" value="HAD-like"/>
    <property type="match status" value="1"/>
</dbReference>
<dbReference type="SFLD" id="SFLDG00002">
    <property type="entry name" value="C1.7:_P-type_atpase_like"/>
    <property type="match status" value="1"/>
</dbReference>
<protein>
    <submittedName>
        <fullName evidence="14">Na+/H+ antiporter</fullName>
    </submittedName>
</protein>
<feature type="transmembrane region" description="Helical" evidence="12">
    <location>
        <begin position="836"/>
        <end position="856"/>
    </location>
</feature>
<dbReference type="EMBL" id="UOGG01000119">
    <property type="protein sequence ID" value="VAX30589.1"/>
    <property type="molecule type" value="Genomic_DNA"/>
</dbReference>
<reference evidence="14" key="1">
    <citation type="submission" date="2018-06" db="EMBL/GenBank/DDBJ databases">
        <authorList>
            <person name="Zhirakovskaya E."/>
        </authorList>
    </citation>
    <scope>NUCLEOTIDE SEQUENCE</scope>
</reference>
<evidence type="ECO:0000256" key="11">
    <source>
        <dbReference type="ARBA" id="ARBA00048694"/>
    </source>
</evidence>
<gene>
    <name evidence="14" type="ORF">MNBD_NITROSPINAE05-1127</name>
</gene>
<evidence type="ECO:0000259" key="13">
    <source>
        <dbReference type="SMART" id="SM00831"/>
    </source>
</evidence>
<feature type="transmembrane region" description="Helical" evidence="12">
    <location>
        <begin position="91"/>
        <end position="110"/>
    </location>
</feature>
<comment type="subcellular location">
    <subcellularLocation>
        <location evidence="1">Cell membrane</location>
        <topology evidence="1">Multi-pass membrane protein</topology>
    </subcellularLocation>
</comment>
<dbReference type="InterPro" id="IPR008250">
    <property type="entry name" value="ATPase_P-typ_transduc_dom_A_sf"/>
</dbReference>
<dbReference type="Gene3D" id="2.70.150.10">
    <property type="entry name" value="Calcium-transporting ATPase, cytoplasmic transduction domain A"/>
    <property type="match status" value="1"/>
</dbReference>
<comment type="catalytic activity">
    <reaction evidence="11">
        <text>Ca(2+)(in) + ATP + H2O = Ca(2+)(out) + ADP + phosphate + H(+)</text>
        <dbReference type="Rhea" id="RHEA:18105"/>
        <dbReference type="ChEBI" id="CHEBI:15377"/>
        <dbReference type="ChEBI" id="CHEBI:15378"/>
        <dbReference type="ChEBI" id="CHEBI:29108"/>
        <dbReference type="ChEBI" id="CHEBI:30616"/>
        <dbReference type="ChEBI" id="CHEBI:43474"/>
        <dbReference type="ChEBI" id="CHEBI:456216"/>
        <dbReference type="EC" id="7.2.2.10"/>
    </reaction>
</comment>
<feature type="transmembrane region" description="Helical" evidence="12">
    <location>
        <begin position="60"/>
        <end position="85"/>
    </location>
</feature>
<keyword evidence="4 12" id="KW-0812">Transmembrane</keyword>
<dbReference type="InterPro" id="IPR044492">
    <property type="entry name" value="P_typ_ATPase_HD_dom"/>
</dbReference>
<feature type="transmembrane region" description="Helical" evidence="12">
    <location>
        <begin position="258"/>
        <end position="276"/>
    </location>
</feature>
<feature type="transmembrane region" description="Helical" evidence="12">
    <location>
        <begin position="876"/>
        <end position="893"/>
    </location>
</feature>
<dbReference type="GO" id="GO:0005524">
    <property type="term" value="F:ATP binding"/>
    <property type="evidence" value="ECO:0007669"/>
    <property type="project" value="UniProtKB-KW"/>
</dbReference>
<evidence type="ECO:0000313" key="14">
    <source>
        <dbReference type="EMBL" id="VAX30589.1"/>
    </source>
</evidence>
<dbReference type="Gene3D" id="3.40.1110.10">
    <property type="entry name" value="Calcium-transporting ATPase, cytoplasmic domain N"/>
    <property type="match status" value="1"/>
</dbReference>
<dbReference type="InterPro" id="IPR059000">
    <property type="entry name" value="ATPase_P-type_domA"/>
</dbReference>
<dbReference type="Pfam" id="PF13246">
    <property type="entry name" value="Cation_ATPase"/>
    <property type="match status" value="1"/>
</dbReference>
<dbReference type="InterPro" id="IPR006068">
    <property type="entry name" value="ATPase_P-typ_cation-transptr_C"/>
</dbReference>
<keyword evidence="6" id="KW-0067">ATP-binding</keyword>
<dbReference type="FunFam" id="2.70.150.10:FF:000160">
    <property type="entry name" value="Sarcoplasmic/endoplasmic reticulum calcium ATPase 1"/>
    <property type="match status" value="1"/>
</dbReference>
<dbReference type="Pfam" id="PF00690">
    <property type="entry name" value="Cation_ATPase_N"/>
    <property type="match status" value="1"/>
</dbReference>
<dbReference type="NCBIfam" id="TIGR01494">
    <property type="entry name" value="ATPase_P-type"/>
    <property type="match status" value="3"/>
</dbReference>
<evidence type="ECO:0000256" key="2">
    <source>
        <dbReference type="ARBA" id="ARBA00022475"/>
    </source>
</evidence>
<keyword evidence="7" id="KW-0460">Magnesium</keyword>
<dbReference type="InterPro" id="IPR050510">
    <property type="entry name" value="Cation_transp_ATPase_P-type"/>
</dbReference>
<evidence type="ECO:0000256" key="6">
    <source>
        <dbReference type="ARBA" id="ARBA00022840"/>
    </source>
</evidence>
<dbReference type="InterPro" id="IPR023214">
    <property type="entry name" value="HAD_sf"/>
</dbReference>
<dbReference type="InterPro" id="IPR004014">
    <property type="entry name" value="ATPase_P-typ_cation-transptr_N"/>
</dbReference>
<proteinExistence type="predicted"/>
<dbReference type="GO" id="GO:0016887">
    <property type="term" value="F:ATP hydrolysis activity"/>
    <property type="evidence" value="ECO:0007669"/>
    <property type="project" value="InterPro"/>
</dbReference>
<evidence type="ECO:0000256" key="9">
    <source>
        <dbReference type="ARBA" id="ARBA00022989"/>
    </source>
</evidence>
<dbReference type="PRINTS" id="PR00119">
    <property type="entry name" value="CATATPASE"/>
</dbReference>
<dbReference type="PRINTS" id="PR00120">
    <property type="entry name" value="HATPASE"/>
</dbReference>
<dbReference type="SFLD" id="SFLDS00003">
    <property type="entry name" value="Haloacid_Dehalogenase"/>
    <property type="match status" value="1"/>
</dbReference>
<dbReference type="InterPro" id="IPR023299">
    <property type="entry name" value="ATPase_P-typ_cyto_dom_N"/>
</dbReference>
<dbReference type="SUPFAM" id="SSF81653">
    <property type="entry name" value="Calcium ATPase, transduction domain A"/>
    <property type="match status" value="1"/>
</dbReference>
<evidence type="ECO:0000256" key="3">
    <source>
        <dbReference type="ARBA" id="ARBA00022553"/>
    </source>
</evidence>
<dbReference type="Gene3D" id="3.40.50.1000">
    <property type="entry name" value="HAD superfamily/HAD-like"/>
    <property type="match status" value="1"/>
</dbReference>
<dbReference type="PROSITE" id="PS00154">
    <property type="entry name" value="ATPASE_E1_E2"/>
    <property type="match status" value="1"/>
</dbReference>
<evidence type="ECO:0000256" key="8">
    <source>
        <dbReference type="ARBA" id="ARBA00022967"/>
    </source>
</evidence>
<dbReference type="PANTHER" id="PTHR43294:SF21">
    <property type="entry name" value="CATION TRANSPORTING ATPASE"/>
    <property type="match status" value="1"/>
</dbReference>
<dbReference type="FunFam" id="1.20.1110.10:FF:000065">
    <property type="entry name" value="Sarcoplasmic/endoplasmic reticulum calcium ATPase 1"/>
    <property type="match status" value="1"/>
</dbReference>
<accession>A0A3B1CKA5</accession>
<keyword evidence="9 12" id="KW-1133">Transmembrane helix</keyword>
<evidence type="ECO:0000256" key="7">
    <source>
        <dbReference type="ARBA" id="ARBA00022842"/>
    </source>
</evidence>
<evidence type="ECO:0000256" key="1">
    <source>
        <dbReference type="ARBA" id="ARBA00004651"/>
    </source>
</evidence>
<feature type="transmembrane region" description="Helical" evidence="12">
    <location>
        <begin position="766"/>
        <end position="790"/>
    </location>
</feature>
<dbReference type="AlphaFoldDB" id="A0A3B1CKA5"/>
<dbReference type="SMART" id="SM00831">
    <property type="entry name" value="Cation_ATPase_N"/>
    <property type="match status" value="1"/>
</dbReference>
<dbReference type="FunFam" id="3.40.50.1000:FF:000028">
    <property type="entry name" value="Calcium-transporting P-type ATPase, putative"/>
    <property type="match status" value="1"/>
</dbReference>
<dbReference type="PANTHER" id="PTHR43294">
    <property type="entry name" value="SODIUM/POTASSIUM-TRANSPORTING ATPASE SUBUNIT ALPHA"/>
    <property type="match status" value="1"/>
</dbReference>
<dbReference type="SFLD" id="SFLDF00027">
    <property type="entry name" value="p-type_atpase"/>
    <property type="match status" value="1"/>
</dbReference>
<keyword evidence="10 12" id="KW-0472">Membrane</keyword>
<dbReference type="InterPro" id="IPR001757">
    <property type="entry name" value="P_typ_ATPase"/>
</dbReference>
<dbReference type="Pfam" id="PF00689">
    <property type="entry name" value="Cation_ATPase_C"/>
    <property type="match status" value="1"/>
</dbReference>
<evidence type="ECO:0000256" key="12">
    <source>
        <dbReference type="SAM" id="Phobius"/>
    </source>
</evidence>
<dbReference type="Gene3D" id="1.20.1110.10">
    <property type="entry name" value="Calcium-transporting ATPase, transmembrane domain"/>
    <property type="match status" value="1"/>
</dbReference>
<evidence type="ECO:0000256" key="4">
    <source>
        <dbReference type="ARBA" id="ARBA00022692"/>
    </source>
</evidence>
<keyword evidence="8" id="KW-1278">Translocase</keyword>
<dbReference type="GO" id="GO:0005388">
    <property type="term" value="F:P-type calcium transporter activity"/>
    <property type="evidence" value="ECO:0007669"/>
    <property type="project" value="UniProtKB-EC"/>
</dbReference>
<dbReference type="InterPro" id="IPR036412">
    <property type="entry name" value="HAD-like_sf"/>
</dbReference>
<feature type="domain" description="Cation-transporting P-type ATPase N-terminal" evidence="13">
    <location>
        <begin position="16"/>
        <end position="90"/>
    </location>
</feature>
<dbReference type="Pfam" id="PF00122">
    <property type="entry name" value="E1-E2_ATPase"/>
    <property type="match status" value="1"/>
</dbReference>
<dbReference type="GO" id="GO:0005886">
    <property type="term" value="C:plasma membrane"/>
    <property type="evidence" value="ECO:0007669"/>
    <property type="project" value="UniProtKB-SubCell"/>
</dbReference>
<dbReference type="SUPFAM" id="SSF81660">
    <property type="entry name" value="Metal cation-transporting ATPase, ATP-binding domain N"/>
    <property type="match status" value="1"/>
</dbReference>
<keyword evidence="5" id="KW-0547">Nucleotide-binding</keyword>
<sequence length="905" mass="99090">MTQKEIKVPENAVFAEWHSLEVEEVLQRLDTDQRTGLSAGEAIKRLDTYGPNALLEMGKVAWYVVFGRQFVDTLIFILMIAAVIAGVLGEWIDAIVILVILLFNGVLGFIQEWKAETAIQALKRMLEPKCHVVRDGIEQKIDAKNLVPGDVVVLKIGDRVPADLRLLEATNLLMDESSLTGESASTDKGVESLAPDTELADKTSIAWMGTAVVNGHGLGVVVATGMKTEFGRIAELTQSVGQETTPLQRQLAVLGKQLGVISVAISALVAISGWLLGKPIFEMFLTGIALAVAVVPEGLPAVVTITLALGVRAMVKRQALLRRLQASETLGKVTVICTDKTGTLTQNQMTVQHVWLPSGEFTVTGIGYDPEGHFERNGKKIDYQKYPDLLVLLKTGLNCNNASLTKNQQGWNEIGEPTEAALVVAAYKAWLPPEKQVRDSVEFSFNSERKRMTMIETMDSAFIAHVKGAPEVILERCTRVLDNGVSRELTAGDLQAATDATYRLAEKGLRTLALARRELPLGFPLDENQIERELTLLGIVGIMDPPHLEVPSAVRSADTAGIRVIMITGDNPKTAMSIAKNIGMKAERAITGPELNRMDDDGLRQALEKEVLFARTTPEHKMRIVKVLQQTGEVVGMTGDGVNDAPALKQADIGISMGVRGTDVAKGASDMILTDDNFASIINAVEEGRREYDNIQKFVRYLMSSNMGEVIAIFINVLLGGPLILLPVQILWMNLITDGVTALALGMEPPEKGIMNRPPRRVKEPILNRQSLFIILIYGSYIGLVTLWLFNHYLAGGGDDAVSKARTVAFTGIILIQMISIFNFRSLYAPIAKIGFLSNPWVLIAWTGNMLLQIGAVYTPFMQRALGTVALDFKDWGVIFLVASPIFLVTEFYKTLVWNKRELVD</sequence>
<keyword evidence="2" id="KW-1003">Cell membrane</keyword>
<feature type="transmembrane region" description="Helical" evidence="12">
    <location>
        <begin position="805"/>
        <end position="824"/>
    </location>
</feature>
<organism evidence="14">
    <name type="scientific">hydrothermal vent metagenome</name>
    <dbReference type="NCBI Taxonomy" id="652676"/>
    <lineage>
        <taxon>unclassified sequences</taxon>
        <taxon>metagenomes</taxon>
        <taxon>ecological metagenomes</taxon>
    </lineage>
</organism>